<evidence type="ECO:0000313" key="2">
    <source>
        <dbReference type="Proteomes" id="UP000032545"/>
    </source>
</evidence>
<protein>
    <submittedName>
        <fullName evidence="1">Uncharacterized protein</fullName>
    </submittedName>
</protein>
<accession>A0A0D8BNF1</accession>
<reference evidence="1 2" key="2">
    <citation type="journal article" date="2016" name="Genome Announc.">
        <title>Permanent Draft Genome Sequences for Two Variants of Frankia sp. Strain CpI1, the First Frankia Strain Isolated from Root Nodules of Comptonia peregrina.</title>
        <authorList>
            <person name="Oshone R."/>
            <person name="Hurst S.G.IV."/>
            <person name="Abebe-Akele F."/>
            <person name="Simpson S."/>
            <person name="Morris K."/>
            <person name="Thomas W.K."/>
            <person name="Tisa L.S."/>
        </authorList>
    </citation>
    <scope>NUCLEOTIDE SEQUENCE [LARGE SCALE GENOMIC DNA]</scope>
    <source>
        <strain evidence="2">CpI1-S</strain>
    </source>
</reference>
<dbReference type="RefSeq" id="WP_044882965.1">
    <property type="nucleotide sequence ID" value="NZ_JYFN01000001.1"/>
</dbReference>
<dbReference type="EMBL" id="JYFN01000001">
    <property type="protein sequence ID" value="KJE25544.1"/>
    <property type="molecule type" value="Genomic_DNA"/>
</dbReference>
<reference evidence="2" key="1">
    <citation type="submission" date="2015-02" db="EMBL/GenBank/DDBJ databases">
        <title>Draft Genome of Frankia sp. CpI1-S.</title>
        <authorList>
            <person name="Oshone R.T."/>
            <person name="Ngom M."/>
            <person name="Ghodhbane-Gtari F."/>
            <person name="Gtari M."/>
            <person name="Morris K."/>
            <person name="Thomas K."/>
            <person name="Sen A."/>
            <person name="Tisa L.S."/>
        </authorList>
    </citation>
    <scope>NUCLEOTIDE SEQUENCE [LARGE SCALE GENOMIC DNA]</scope>
    <source>
        <strain evidence="2">CpI1-S</strain>
    </source>
</reference>
<dbReference type="PATRIC" id="fig|1502723.3.peg.179"/>
<dbReference type="AlphaFoldDB" id="A0A0D8BNF1"/>
<comment type="caution">
    <text evidence="1">The sequence shown here is derived from an EMBL/GenBank/DDBJ whole genome shotgun (WGS) entry which is preliminary data.</text>
</comment>
<sequence length="77" mass="8334">MTDPADFRTEATHLANQARAWVDWLGEPKLTEQFAERAQIAALTSIALSLAALAATTLSPTGPTPYATPVHLSWESR</sequence>
<organism evidence="1 2">
    <name type="scientific">Frankia torreyi</name>
    <dbReference type="NCBI Taxonomy" id="1856"/>
    <lineage>
        <taxon>Bacteria</taxon>
        <taxon>Bacillati</taxon>
        <taxon>Actinomycetota</taxon>
        <taxon>Actinomycetes</taxon>
        <taxon>Frankiales</taxon>
        <taxon>Frankiaceae</taxon>
        <taxon>Frankia</taxon>
    </lineage>
</organism>
<evidence type="ECO:0000313" key="1">
    <source>
        <dbReference type="EMBL" id="KJE25544.1"/>
    </source>
</evidence>
<dbReference type="Proteomes" id="UP000032545">
    <property type="component" value="Unassembled WGS sequence"/>
</dbReference>
<name>A0A0D8BNF1_9ACTN</name>
<proteinExistence type="predicted"/>
<keyword evidence="2" id="KW-1185">Reference proteome</keyword>
<gene>
    <name evidence="1" type="ORF">FF36_00160</name>
</gene>